<proteinExistence type="predicted"/>
<evidence type="ECO:0000313" key="2">
    <source>
        <dbReference type="EMBL" id="PVD22774.1"/>
    </source>
</evidence>
<feature type="transmembrane region" description="Helical" evidence="1">
    <location>
        <begin position="166"/>
        <end position="183"/>
    </location>
</feature>
<dbReference type="Proteomes" id="UP000245119">
    <property type="component" value="Linkage Group LG10"/>
</dbReference>
<feature type="transmembrane region" description="Helical" evidence="1">
    <location>
        <begin position="189"/>
        <end position="212"/>
    </location>
</feature>
<keyword evidence="1" id="KW-0472">Membrane</keyword>
<keyword evidence="1" id="KW-0812">Transmembrane</keyword>
<evidence type="ECO:0000256" key="1">
    <source>
        <dbReference type="SAM" id="Phobius"/>
    </source>
</evidence>
<dbReference type="EMBL" id="PZQS01000010">
    <property type="protein sequence ID" value="PVD22774.1"/>
    <property type="molecule type" value="Genomic_DNA"/>
</dbReference>
<organism evidence="2 3">
    <name type="scientific">Pomacea canaliculata</name>
    <name type="common">Golden apple snail</name>
    <dbReference type="NCBI Taxonomy" id="400727"/>
    <lineage>
        <taxon>Eukaryota</taxon>
        <taxon>Metazoa</taxon>
        <taxon>Spiralia</taxon>
        <taxon>Lophotrochozoa</taxon>
        <taxon>Mollusca</taxon>
        <taxon>Gastropoda</taxon>
        <taxon>Caenogastropoda</taxon>
        <taxon>Architaenioglossa</taxon>
        <taxon>Ampullarioidea</taxon>
        <taxon>Ampullariidae</taxon>
        <taxon>Pomacea</taxon>
    </lineage>
</organism>
<gene>
    <name evidence="2" type="ORF">C0Q70_16030</name>
</gene>
<comment type="caution">
    <text evidence="2">The sequence shown here is derived from an EMBL/GenBank/DDBJ whole genome shotgun (WGS) entry which is preliminary data.</text>
</comment>
<sequence>MSLLHVAANEGDDAQPVDAHYSDAEQKGTLGVFFVGWGRGNVGGVLLDVGAQRGSRHRGHREQAGVGLWTCADQDHSGVRGDLNCITNSKLDKIGGNPHKGKAGQAELSNYPMRGREPPYKQHHHLVKCVNQIRKENGVFSEMRGRIFCLFPIHNGKIGSIIEQSIWLLNIILPVIFILVACLCETDTVMCICSVALCVLIACHAITVFLVLHNSKIARRQWFVKKVDLQNYFGRENCILEVTLDIIDTVQFLSASQKSDIIARLARNQVLLIMQNKVLSDGKIAYTDNLGRREPSGARRVR</sequence>
<dbReference type="AlphaFoldDB" id="A0A2T7NNN2"/>
<evidence type="ECO:0000313" key="3">
    <source>
        <dbReference type="Proteomes" id="UP000245119"/>
    </source>
</evidence>
<keyword evidence="3" id="KW-1185">Reference proteome</keyword>
<accession>A0A2T7NNN2</accession>
<dbReference type="OrthoDB" id="6141264at2759"/>
<protein>
    <submittedName>
        <fullName evidence="2">Uncharacterized protein</fullName>
    </submittedName>
</protein>
<name>A0A2T7NNN2_POMCA</name>
<keyword evidence="1" id="KW-1133">Transmembrane helix</keyword>
<reference evidence="2 3" key="1">
    <citation type="submission" date="2018-04" db="EMBL/GenBank/DDBJ databases">
        <title>The genome of golden apple snail Pomacea canaliculata provides insight into stress tolerance and invasive adaptation.</title>
        <authorList>
            <person name="Liu C."/>
            <person name="Liu B."/>
            <person name="Ren Y."/>
            <person name="Zhang Y."/>
            <person name="Wang H."/>
            <person name="Li S."/>
            <person name="Jiang F."/>
            <person name="Yin L."/>
            <person name="Zhang G."/>
            <person name="Qian W."/>
            <person name="Fan W."/>
        </authorList>
    </citation>
    <scope>NUCLEOTIDE SEQUENCE [LARGE SCALE GENOMIC DNA]</scope>
    <source>
        <strain evidence="2">SZHN2017</strain>
        <tissue evidence="2">Muscle</tissue>
    </source>
</reference>